<dbReference type="AlphaFoldDB" id="A0A1Y2D2U5"/>
<dbReference type="PANTHER" id="PTHR37490:SF1">
    <property type="entry name" value="GLYCOSYLTRANSFERASE 2-LIKE DOMAIN-CONTAINING PROTEIN"/>
    <property type="match status" value="1"/>
</dbReference>
<accession>A0A1Y2D2U5</accession>
<keyword evidence="2" id="KW-1185">Reference proteome</keyword>
<dbReference type="EMBL" id="MCGO01000001">
    <property type="protein sequence ID" value="ORY53618.1"/>
    <property type="molecule type" value="Genomic_DNA"/>
</dbReference>
<dbReference type="PANTHER" id="PTHR37490">
    <property type="entry name" value="EXPRESSED PROTEIN"/>
    <property type="match status" value="1"/>
</dbReference>
<organism evidence="1 2">
    <name type="scientific">Rhizoclosmatium globosum</name>
    <dbReference type="NCBI Taxonomy" id="329046"/>
    <lineage>
        <taxon>Eukaryota</taxon>
        <taxon>Fungi</taxon>
        <taxon>Fungi incertae sedis</taxon>
        <taxon>Chytridiomycota</taxon>
        <taxon>Chytridiomycota incertae sedis</taxon>
        <taxon>Chytridiomycetes</taxon>
        <taxon>Chytridiales</taxon>
        <taxon>Chytriomycetaceae</taxon>
        <taxon>Rhizoclosmatium</taxon>
    </lineage>
</organism>
<proteinExistence type="predicted"/>
<evidence type="ECO:0000313" key="1">
    <source>
        <dbReference type="EMBL" id="ORY53618.1"/>
    </source>
</evidence>
<reference evidence="1 2" key="1">
    <citation type="submission" date="2016-07" db="EMBL/GenBank/DDBJ databases">
        <title>Pervasive Adenine N6-methylation of Active Genes in Fungi.</title>
        <authorList>
            <consortium name="DOE Joint Genome Institute"/>
            <person name="Mondo S.J."/>
            <person name="Dannebaum R.O."/>
            <person name="Kuo R.C."/>
            <person name="Labutti K."/>
            <person name="Haridas S."/>
            <person name="Kuo A."/>
            <person name="Salamov A."/>
            <person name="Ahrendt S.R."/>
            <person name="Lipzen A."/>
            <person name="Sullivan W."/>
            <person name="Andreopoulos W.B."/>
            <person name="Clum A."/>
            <person name="Lindquist E."/>
            <person name="Daum C."/>
            <person name="Ramamoorthy G.K."/>
            <person name="Gryganskyi A."/>
            <person name="Culley D."/>
            <person name="Magnuson J.K."/>
            <person name="James T.Y."/>
            <person name="O'Malley M.A."/>
            <person name="Stajich J.E."/>
            <person name="Spatafora J.W."/>
            <person name="Visel A."/>
            <person name="Grigoriev I.V."/>
        </authorList>
    </citation>
    <scope>NUCLEOTIDE SEQUENCE [LARGE SCALE GENOMIC DNA]</scope>
    <source>
        <strain evidence="1 2">JEL800</strain>
    </source>
</reference>
<name>A0A1Y2D2U5_9FUNG</name>
<evidence type="ECO:0000313" key="2">
    <source>
        <dbReference type="Proteomes" id="UP000193642"/>
    </source>
</evidence>
<protein>
    <submittedName>
        <fullName evidence="1">Uncharacterized protein</fullName>
    </submittedName>
</protein>
<comment type="caution">
    <text evidence="1">The sequence shown here is derived from an EMBL/GenBank/DDBJ whole genome shotgun (WGS) entry which is preliminary data.</text>
</comment>
<gene>
    <name evidence="1" type="ORF">BCR33DRAFT_711005</name>
</gene>
<dbReference type="Proteomes" id="UP000193642">
    <property type="component" value="Unassembled WGS sequence"/>
</dbReference>
<sequence length="190" mass="21687">MDIVIAYYEESLERLNLCIDLFRRDERPKNTLEYIQNTTHADVVVRLPNHGREGHSYFTHIVKYYDSDLGDHTLFMQGIILLHNIGYIMILLQRTLNSGLLVGKGISPCTSTHSIVSNISEKRRATCPLHNHSGGILVVEKVGFLCLTQRRNGHYDQVATFHTYAIYSSLLAGTFHHVTEFKHHGRVSLL</sequence>